<proteinExistence type="inferred from homology"/>
<dbReference type="Proteomes" id="UP001497497">
    <property type="component" value="Unassembled WGS sequence"/>
</dbReference>
<keyword evidence="3" id="KW-0342">GTP-binding</keyword>
<dbReference type="NCBIfam" id="TIGR00231">
    <property type="entry name" value="small_GTP"/>
    <property type="match status" value="1"/>
</dbReference>
<dbReference type="Pfam" id="PF00071">
    <property type="entry name" value="Ras"/>
    <property type="match status" value="1"/>
</dbReference>
<dbReference type="GO" id="GO:0005770">
    <property type="term" value="C:late endosome"/>
    <property type="evidence" value="ECO:0007669"/>
    <property type="project" value="TreeGrafter"/>
</dbReference>
<dbReference type="PROSITE" id="PS51421">
    <property type="entry name" value="RAS"/>
    <property type="match status" value="1"/>
</dbReference>
<dbReference type="GO" id="GO:0090385">
    <property type="term" value="P:phagosome-lysosome fusion"/>
    <property type="evidence" value="ECO:0007669"/>
    <property type="project" value="TreeGrafter"/>
</dbReference>
<dbReference type="PANTHER" id="PTHR47981:SF42">
    <property type="entry name" value="RAS-RELATED PROTEIN RAB-7L1-LIKE ISOFORM X1"/>
    <property type="match status" value="1"/>
</dbReference>
<dbReference type="SMART" id="SM00175">
    <property type="entry name" value="RAB"/>
    <property type="match status" value="1"/>
</dbReference>
<organism evidence="4 5">
    <name type="scientific">Lymnaea stagnalis</name>
    <name type="common">Great pond snail</name>
    <name type="synonym">Helix stagnalis</name>
    <dbReference type="NCBI Taxonomy" id="6523"/>
    <lineage>
        <taxon>Eukaryota</taxon>
        <taxon>Metazoa</taxon>
        <taxon>Spiralia</taxon>
        <taxon>Lophotrochozoa</taxon>
        <taxon>Mollusca</taxon>
        <taxon>Gastropoda</taxon>
        <taxon>Heterobranchia</taxon>
        <taxon>Euthyneura</taxon>
        <taxon>Panpulmonata</taxon>
        <taxon>Hygrophila</taxon>
        <taxon>Lymnaeoidea</taxon>
        <taxon>Lymnaeidae</taxon>
        <taxon>Lymnaea</taxon>
    </lineage>
</organism>
<dbReference type="PROSITE" id="PS51419">
    <property type="entry name" value="RAB"/>
    <property type="match status" value="1"/>
</dbReference>
<dbReference type="EMBL" id="CAXITT010000264">
    <property type="protein sequence ID" value="CAL1537487.1"/>
    <property type="molecule type" value="Genomic_DNA"/>
</dbReference>
<dbReference type="InterPro" id="IPR027417">
    <property type="entry name" value="P-loop_NTPase"/>
</dbReference>
<dbReference type="InterPro" id="IPR001806">
    <property type="entry name" value="Small_GTPase"/>
</dbReference>
<dbReference type="GO" id="GO:0005525">
    <property type="term" value="F:GTP binding"/>
    <property type="evidence" value="ECO:0007669"/>
    <property type="project" value="UniProtKB-KW"/>
</dbReference>
<comment type="similarity">
    <text evidence="1">Belongs to the small GTPase superfamily. Rab family.</text>
</comment>
<dbReference type="GO" id="GO:0045335">
    <property type="term" value="C:phagocytic vesicle"/>
    <property type="evidence" value="ECO:0007669"/>
    <property type="project" value="TreeGrafter"/>
</dbReference>
<dbReference type="PROSITE" id="PS51417">
    <property type="entry name" value="ARF"/>
    <property type="match status" value="1"/>
</dbReference>
<accession>A0AAV2HTU4</accession>
<protein>
    <recommendedName>
        <fullName evidence="6">Ras-related protein Rab</fullName>
    </recommendedName>
</protein>
<dbReference type="GO" id="GO:0008333">
    <property type="term" value="P:endosome to lysosome transport"/>
    <property type="evidence" value="ECO:0007669"/>
    <property type="project" value="TreeGrafter"/>
</dbReference>
<name>A0AAV2HTU4_LYMST</name>
<evidence type="ECO:0000256" key="3">
    <source>
        <dbReference type="ARBA" id="ARBA00023134"/>
    </source>
</evidence>
<dbReference type="SMART" id="SM00176">
    <property type="entry name" value="RAN"/>
    <property type="match status" value="1"/>
</dbReference>
<comment type="caution">
    <text evidence="4">The sequence shown here is derived from an EMBL/GenBank/DDBJ whole genome shotgun (WGS) entry which is preliminary data.</text>
</comment>
<dbReference type="GO" id="GO:0005764">
    <property type="term" value="C:lysosome"/>
    <property type="evidence" value="ECO:0007669"/>
    <property type="project" value="TreeGrafter"/>
</dbReference>
<dbReference type="InterPro" id="IPR018247">
    <property type="entry name" value="EF_Hand_1_Ca_BS"/>
</dbReference>
<gene>
    <name evidence="4" type="ORF">GSLYS_00011400001</name>
</gene>
<dbReference type="AlphaFoldDB" id="A0AAV2HTU4"/>
<dbReference type="InterPro" id="IPR005225">
    <property type="entry name" value="Small_GTP-bd"/>
</dbReference>
<dbReference type="PANTHER" id="PTHR47981">
    <property type="entry name" value="RAB FAMILY"/>
    <property type="match status" value="1"/>
</dbReference>
<evidence type="ECO:0008006" key="6">
    <source>
        <dbReference type="Google" id="ProtNLM"/>
    </source>
</evidence>
<dbReference type="GO" id="GO:0003924">
    <property type="term" value="F:GTPase activity"/>
    <property type="evidence" value="ECO:0007669"/>
    <property type="project" value="InterPro"/>
</dbReference>
<dbReference type="FunFam" id="3.40.50.300:FF:001447">
    <property type="entry name" value="Ras-related protein Rab-1B"/>
    <property type="match status" value="1"/>
</dbReference>
<dbReference type="PRINTS" id="PR00449">
    <property type="entry name" value="RASTRNSFRMNG"/>
</dbReference>
<dbReference type="SMART" id="SM00173">
    <property type="entry name" value="RAS"/>
    <property type="match status" value="1"/>
</dbReference>
<reference evidence="4 5" key="1">
    <citation type="submission" date="2024-04" db="EMBL/GenBank/DDBJ databases">
        <authorList>
            <consortium name="Genoscope - CEA"/>
            <person name="William W."/>
        </authorList>
    </citation>
    <scope>NUCLEOTIDE SEQUENCE [LARGE SCALE GENOMIC DNA]</scope>
</reference>
<sequence length="221" mass="25287">MMNCLDRLEEEVIKILVIGDAGVGKTSFVQRYVKDEFNKDYKCTIGFDSVNKIIKSHGGKPVNFKLQIWDIAGQDRFPLLTRSYYKYARGCLLLFDITRHQTFENVSKWKESLDKNLDPDSPAIPCLLVANKSDKDSDRQVSYNEIEEICQRLNFVQWTETSVKAGTMVQETVTYLIDVILGNSPKDYSPSEFEHVDSVSLVDLEVSHNTNKRKTKCAACR</sequence>
<keyword evidence="5" id="KW-1185">Reference proteome</keyword>
<dbReference type="PROSITE" id="PS51420">
    <property type="entry name" value="RHO"/>
    <property type="match status" value="1"/>
</dbReference>
<dbReference type="Gene3D" id="3.40.50.300">
    <property type="entry name" value="P-loop containing nucleotide triphosphate hydrolases"/>
    <property type="match status" value="1"/>
</dbReference>
<evidence type="ECO:0000256" key="2">
    <source>
        <dbReference type="ARBA" id="ARBA00022741"/>
    </source>
</evidence>
<dbReference type="PROSITE" id="PS00018">
    <property type="entry name" value="EF_HAND_1"/>
    <property type="match status" value="1"/>
</dbReference>
<evidence type="ECO:0000313" key="4">
    <source>
        <dbReference type="EMBL" id="CAL1537487.1"/>
    </source>
</evidence>
<evidence type="ECO:0000313" key="5">
    <source>
        <dbReference type="Proteomes" id="UP001497497"/>
    </source>
</evidence>
<keyword evidence="2" id="KW-0547">Nucleotide-binding</keyword>
<dbReference type="SUPFAM" id="SSF52540">
    <property type="entry name" value="P-loop containing nucleoside triphosphate hydrolases"/>
    <property type="match status" value="1"/>
</dbReference>
<dbReference type="SMART" id="SM00174">
    <property type="entry name" value="RHO"/>
    <property type="match status" value="1"/>
</dbReference>
<evidence type="ECO:0000256" key="1">
    <source>
        <dbReference type="ARBA" id="ARBA00006270"/>
    </source>
</evidence>